<feature type="chain" id="PRO_5045368521" evidence="1">
    <location>
        <begin position="24"/>
        <end position="51"/>
    </location>
</feature>
<accession>A0ABT5IUE9</accession>
<feature type="signal peptide" evidence="1">
    <location>
        <begin position="1"/>
        <end position="23"/>
    </location>
</feature>
<proteinExistence type="predicted"/>
<dbReference type="EMBL" id="JAQQLF010000001">
    <property type="protein sequence ID" value="MDC7715806.1"/>
    <property type="molecule type" value="Genomic_DNA"/>
</dbReference>
<evidence type="ECO:0000313" key="2">
    <source>
        <dbReference type="EMBL" id="MDC7715806.1"/>
    </source>
</evidence>
<dbReference type="RefSeq" id="WP_272750287.1">
    <property type="nucleotide sequence ID" value="NZ_JAQQLF010000001.1"/>
</dbReference>
<evidence type="ECO:0000313" key="3">
    <source>
        <dbReference type="Proteomes" id="UP001219956"/>
    </source>
</evidence>
<dbReference type="Proteomes" id="UP001219956">
    <property type="component" value="Unassembled WGS sequence"/>
</dbReference>
<gene>
    <name evidence="2" type="ORF">PQU95_01040</name>
</gene>
<protein>
    <submittedName>
        <fullName evidence="2">Uncharacterized protein</fullName>
    </submittedName>
</protein>
<sequence length="51" mass="5292">MSRLTYILYCLAIIAVSTAINYASNSDDDGSYRSSSGYYGGSGGGFSGGHK</sequence>
<evidence type="ECO:0000256" key="1">
    <source>
        <dbReference type="SAM" id="SignalP"/>
    </source>
</evidence>
<name>A0ABT5IUE9_9NEIS</name>
<organism evidence="2 3">
    <name type="scientific">Vogesella aquatica</name>
    <dbReference type="NCBI Taxonomy" id="2984206"/>
    <lineage>
        <taxon>Bacteria</taxon>
        <taxon>Pseudomonadati</taxon>
        <taxon>Pseudomonadota</taxon>
        <taxon>Betaproteobacteria</taxon>
        <taxon>Neisseriales</taxon>
        <taxon>Chromobacteriaceae</taxon>
        <taxon>Vogesella</taxon>
    </lineage>
</organism>
<keyword evidence="3" id="KW-1185">Reference proteome</keyword>
<keyword evidence="1" id="KW-0732">Signal</keyword>
<reference evidence="2 3" key="1">
    <citation type="submission" date="2023-01" db="EMBL/GenBank/DDBJ databases">
        <title>Novel species of the genus Vogesella isolated from rivers.</title>
        <authorList>
            <person name="Lu H."/>
        </authorList>
    </citation>
    <scope>NUCLEOTIDE SEQUENCE [LARGE SCALE GENOMIC DNA]</scope>
    <source>
        <strain evidence="2 3">DC21W</strain>
    </source>
</reference>
<comment type="caution">
    <text evidence="2">The sequence shown here is derived from an EMBL/GenBank/DDBJ whole genome shotgun (WGS) entry which is preliminary data.</text>
</comment>